<organism evidence="3 4">
    <name type="scientific">Paramecium octaurelia</name>
    <dbReference type="NCBI Taxonomy" id="43137"/>
    <lineage>
        <taxon>Eukaryota</taxon>
        <taxon>Sar</taxon>
        <taxon>Alveolata</taxon>
        <taxon>Ciliophora</taxon>
        <taxon>Intramacronucleata</taxon>
        <taxon>Oligohymenophorea</taxon>
        <taxon>Peniculida</taxon>
        <taxon>Parameciidae</taxon>
        <taxon>Paramecium</taxon>
    </lineage>
</organism>
<dbReference type="Pfam" id="PF00211">
    <property type="entry name" value="Guanylate_cyc"/>
    <property type="match status" value="1"/>
</dbReference>
<evidence type="ECO:0000313" key="4">
    <source>
        <dbReference type="Proteomes" id="UP000683925"/>
    </source>
</evidence>
<evidence type="ECO:0000256" key="1">
    <source>
        <dbReference type="SAM" id="MobiDB-lite"/>
    </source>
</evidence>
<comment type="caution">
    <text evidence="3">The sequence shown here is derived from an EMBL/GenBank/DDBJ whole genome shotgun (WGS) entry which is preliminary data.</text>
</comment>
<keyword evidence="4" id="KW-1185">Reference proteome</keyword>
<feature type="region of interest" description="Disordered" evidence="1">
    <location>
        <begin position="54"/>
        <end position="78"/>
    </location>
</feature>
<feature type="domain" description="Guanylate cyclase" evidence="2">
    <location>
        <begin position="3"/>
        <end position="56"/>
    </location>
</feature>
<reference evidence="3" key="1">
    <citation type="submission" date="2021-01" db="EMBL/GenBank/DDBJ databases">
        <authorList>
            <consortium name="Genoscope - CEA"/>
            <person name="William W."/>
        </authorList>
    </citation>
    <scope>NUCLEOTIDE SEQUENCE</scope>
</reference>
<accession>A0A8S1W0X1</accession>
<dbReference type="GO" id="GO:0035556">
    <property type="term" value="P:intracellular signal transduction"/>
    <property type="evidence" value="ECO:0007669"/>
    <property type="project" value="InterPro"/>
</dbReference>
<dbReference type="Proteomes" id="UP000683925">
    <property type="component" value="Unassembled WGS sequence"/>
</dbReference>
<evidence type="ECO:0000259" key="2">
    <source>
        <dbReference type="Pfam" id="PF00211"/>
    </source>
</evidence>
<dbReference type="GO" id="GO:0009190">
    <property type="term" value="P:cyclic nucleotide biosynthetic process"/>
    <property type="evidence" value="ECO:0007669"/>
    <property type="project" value="InterPro"/>
</dbReference>
<sequence>MISNKMESNGEKGRVQVSEETKQLLEVQYPGAFSFIHNKLIEFKSINRQTNGYFVEPQKNDSGFDDSNQPSERESFKI</sequence>
<dbReference type="AlphaFoldDB" id="A0A8S1W0X1"/>
<dbReference type="EMBL" id="CAJJDP010000077">
    <property type="protein sequence ID" value="CAD8181905.1"/>
    <property type="molecule type" value="Genomic_DNA"/>
</dbReference>
<gene>
    <name evidence="3" type="ORF">POCTA_138.1.T0780004</name>
</gene>
<evidence type="ECO:0000313" key="3">
    <source>
        <dbReference type="EMBL" id="CAD8181905.1"/>
    </source>
</evidence>
<protein>
    <recommendedName>
        <fullName evidence="2">Guanylate cyclase domain-containing protein</fullName>
    </recommendedName>
</protein>
<name>A0A8S1W0X1_PAROT</name>
<proteinExistence type="predicted"/>
<dbReference type="InterPro" id="IPR001054">
    <property type="entry name" value="A/G_cyclase"/>
</dbReference>
<dbReference type="OrthoDB" id="6127067at2759"/>